<dbReference type="InterPro" id="IPR038294">
    <property type="entry name" value="SLBP_RNA_bind_sf"/>
</dbReference>
<dbReference type="InterPro" id="IPR029344">
    <property type="entry name" value="SLBP_RNA_bind"/>
</dbReference>
<dbReference type="PANTHER" id="PTHR17408">
    <property type="entry name" value="HISTONE RNA HAIRPIN-BINDING PROTEIN"/>
    <property type="match status" value="1"/>
</dbReference>
<evidence type="ECO:0000313" key="10">
    <source>
        <dbReference type="Proteomes" id="UP000008912"/>
    </source>
</evidence>
<evidence type="ECO:0000256" key="7">
    <source>
        <dbReference type="SAM" id="MobiDB-lite"/>
    </source>
</evidence>
<dbReference type="GO" id="GO:0003729">
    <property type="term" value="F:mRNA binding"/>
    <property type="evidence" value="ECO:0007669"/>
    <property type="project" value="InterPro"/>
</dbReference>
<dbReference type="GO" id="GO:0051028">
    <property type="term" value="P:mRNA transport"/>
    <property type="evidence" value="ECO:0007669"/>
    <property type="project" value="TreeGrafter"/>
</dbReference>
<sequence length="167" mass="19349">IKKVCEESLLSGIEMVSVGVSTEPCHARWEVETDEIVLQRRQKQIDYGKRTPGYQCFLQQVPKAKRQPGLHPQTPNKKRRYSRRSWDAQIRQWRRALHSWDSSQPSPAGQGCLLEPMGSTPLDDLPDYWFQALEPSVNLDREQKGAHVVSSSKTHWSRVRNGVWLMR</sequence>
<dbReference type="FunFam" id="1.10.8.1120:FF:000001">
    <property type="entry name" value="Histone RNA hairpin-binding protein-like"/>
    <property type="match status" value="1"/>
</dbReference>
<dbReference type="Gene3D" id="1.10.8.1120">
    <property type="entry name" value="Histone RNA hairpin-binding protein RNA-binding domain"/>
    <property type="match status" value="1"/>
</dbReference>
<evidence type="ECO:0000256" key="1">
    <source>
        <dbReference type="ARBA" id="ARBA00006151"/>
    </source>
</evidence>
<accession>A0A7N5JFC0</accession>
<dbReference type="AlphaFoldDB" id="A0A7N5JFC0"/>
<dbReference type="PANTHER" id="PTHR17408:SF11">
    <property type="entry name" value="STEM-LOOP BINDING PROTEIN-LIKE"/>
    <property type="match status" value="1"/>
</dbReference>
<feature type="region of interest" description="Disordered" evidence="7">
    <location>
        <begin position="64"/>
        <end position="83"/>
    </location>
</feature>
<comment type="similarity">
    <text evidence="1">Belongs to the SLBP family.</text>
</comment>
<proteinExistence type="inferred from homology"/>
<name>A0A7N5JFC0_AILME</name>
<comment type="function">
    <text evidence="3">RNA-binding protein involved in the histone pre-mRNA processing. Binds the stem-loop structure of replication-dependent histone pre-mRNAs and contributes to efficient 3'-end processing by stabilizing the complex between histone pre-mRNA and U7 small nuclear ribonucleoprotein (snRNP), via the histone downstream element (HDE). Plays an important role in targeting mature histone mRNA from the nucleus to the cytoplasm and to the translation machinery. Stabilizes mature histone mRNA and could be involved in cell-cycle regulation of histone gene expression. Involved in the mechanism by which growing oocytes accumulate histone proteins that support early embryogenesis. Binds to the 5' side of the stem-loop structure of histone pre-mRNAs.</text>
</comment>
<protein>
    <recommendedName>
        <fullName evidence="5">Histone RNA hairpin-binding protein</fullName>
    </recommendedName>
    <alternativeName>
        <fullName evidence="6">Histone stem-loop-binding protein</fullName>
    </alternativeName>
</protein>
<evidence type="ECO:0000256" key="4">
    <source>
        <dbReference type="ARBA" id="ARBA00066071"/>
    </source>
</evidence>
<dbReference type="Proteomes" id="UP000008912">
    <property type="component" value="Unassembled WGS sequence"/>
</dbReference>
<evidence type="ECO:0000256" key="3">
    <source>
        <dbReference type="ARBA" id="ARBA00057687"/>
    </source>
</evidence>
<feature type="domain" description="Histone RNA hairpin-binding protein RNA-binding" evidence="8">
    <location>
        <begin position="34"/>
        <end position="101"/>
    </location>
</feature>
<dbReference type="GO" id="GO:0006398">
    <property type="term" value="P:mRNA 3'-end processing by stem-loop binding and cleavage"/>
    <property type="evidence" value="ECO:0007669"/>
    <property type="project" value="TreeGrafter"/>
</dbReference>
<dbReference type="GO" id="GO:0005737">
    <property type="term" value="C:cytoplasm"/>
    <property type="evidence" value="ECO:0007669"/>
    <property type="project" value="TreeGrafter"/>
</dbReference>
<dbReference type="Pfam" id="PF15247">
    <property type="entry name" value="SLBP_RNA_bind"/>
    <property type="match status" value="1"/>
</dbReference>
<reference evidence="9" key="2">
    <citation type="submission" date="2025-08" db="UniProtKB">
        <authorList>
            <consortium name="Ensembl"/>
        </authorList>
    </citation>
    <scope>IDENTIFICATION</scope>
</reference>
<keyword evidence="10" id="KW-1185">Reference proteome</keyword>
<organism evidence="9 10">
    <name type="scientific">Ailuropoda melanoleuca</name>
    <name type="common">Giant panda</name>
    <dbReference type="NCBI Taxonomy" id="9646"/>
    <lineage>
        <taxon>Eukaryota</taxon>
        <taxon>Metazoa</taxon>
        <taxon>Chordata</taxon>
        <taxon>Craniata</taxon>
        <taxon>Vertebrata</taxon>
        <taxon>Euteleostomi</taxon>
        <taxon>Mammalia</taxon>
        <taxon>Eutheria</taxon>
        <taxon>Laurasiatheria</taxon>
        <taxon>Carnivora</taxon>
        <taxon>Caniformia</taxon>
        <taxon>Ursidae</taxon>
        <taxon>Ailuropoda</taxon>
    </lineage>
</organism>
<dbReference type="GO" id="GO:0071207">
    <property type="term" value="F:histone pre-mRNA stem-loop binding"/>
    <property type="evidence" value="ECO:0007669"/>
    <property type="project" value="TreeGrafter"/>
</dbReference>
<keyword evidence="2" id="KW-0694">RNA-binding</keyword>
<reference evidence="9 10" key="1">
    <citation type="journal article" date="2010" name="Nature">
        <title>The sequence and de novo assembly of the giant panda genome.</title>
        <authorList>
            <person name="Li R."/>
            <person name="Fan W."/>
            <person name="Tian G."/>
            <person name="Zhu H."/>
            <person name="He L."/>
            <person name="Cai J."/>
            <person name="Huang Q."/>
            <person name="Cai Q."/>
            <person name="Li B."/>
            <person name="Bai Y."/>
            <person name="Zhang Z."/>
            <person name="Zhang Y."/>
            <person name="Wang W."/>
            <person name="Li J."/>
            <person name="Wei F."/>
            <person name="Li H."/>
            <person name="Jian M."/>
            <person name="Li J."/>
            <person name="Zhang Z."/>
            <person name="Nielsen R."/>
            <person name="Li D."/>
            <person name="Gu W."/>
            <person name="Yang Z."/>
            <person name="Xuan Z."/>
            <person name="Ryder O.A."/>
            <person name="Leung F.C."/>
            <person name="Zhou Y."/>
            <person name="Cao J."/>
            <person name="Sun X."/>
            <person name="Fu Y."/>
            <person name="Fang X."/>
            <person name="Guo X."/>
            <person name="Wang B."/>
            <person name="Hou R."/>
            <person name="Shen F."/>
            <person name="Mu B."/>
            <person name="Ni P."/>
            <person name="Lin R."/>
            <person name="Qian W."/>
            <person name="Wang G."/>
            <person name="Yu C."/>
            <person name="Nie W."/>
            <person name="Wang J."/>
            <person name="Wu Z."/>
            <person name="Liang H."/>
            <person name="Min J."/>
            <person name="Wu Q."/>
            <person name="Cheng S."/>
            <person name="Ruan J."/>
            <person name="Wang M."/>
            <person name="Shi Z."/>
            <person name="Wen M."/>
            <person name="Liu B."/>
            <person name="Ren X."/>
            <person name="Zheng H."/>
            <person name="Dong D."/>
            <person name="Cook K."/>
            <person name="Shan G."/>
            <person name="Zhang H."/>
            <person name="Kosiol C."/>
            <person name="Xie X."/>
            <person name="Lu Z."/>
            <person name="Zheng H."/>
            <person name="Li Y."/>
            <person name="Steiner C.C."/>
            <person name="Lam T.T."/>
            <person name="Lin S."/>
            <person name="Zhang Q."/>
            <person name="Li G."/>
            <person name="Tian J."/>
            <person name="Gong T."/>
            <person name="Liu H."/>
            <person name="Zhang D."/>
            <person name="Fang L."/>
            <person name="Ye C."/>
            <person name="Zhang J."/>
            <person name="Hu W."/>
            <person name="Xu A."/>
            <person name="Ren Y."/>
            <person name="Zhang G."/>
            <person name="Bruford M.W."/>
            <person name="Li Q."/>
            <person name="Ma L."/>
            <person name="Guo Y."/>
            <person name="An N."/>
            <person name="Hu Y."/>
            <person name="Zheng Y."/>
            <person name="Shi Y."/>
            <person name="Li Z."/>
            <person name="Liu Q."/>
            <person name="Chen Y."/>
            <person name="Zhao J."/>
            <person name="Qu N."/>
            <person name="Zhao S."/>
            <person name="Tian F."/>
            <person name="Wang X."/>
            <person name="Wang H."/>
            <person name="Xu L."/>
            <person name="Liu X."/>
            <person name="Vinar T."/>
            <person name="Wang Y."/>
            <person name="Lam T.W."/>
            <person name="Yiu S.M."/>
            <person name="Liu S."/>
            <person name="Zhang H."/>
            <person name="Li D."/>
            <person name="Huang Y."/>
            <person name="Wang X."/>
            <person name="Yang G."/>
            <person name="Jiang Z."/>
            <person name="Wang J."/>
            <person name="Qin N."/>
            <person name="Li L."/>
            <person name="Li J."/>
            <person name="Bolund L."/>
            <person name="Kristiansen K."/>
            <person name="Wong G.K."/>
            <person name="Olson M."/>
            <person name="Zhang X."/>
            <person name="Li S."/>
            <person name="Yang H."/>
            <person name="Wang J."/>
            <person name="Wang J."/>
        </authorList>
    </citation>
    <scope>NUCLEOTIDE SEQUENCE [LARGE SCALE GENOMIC DNA]</scope>
</reference>
<reference evidence="9" key="3">
    <citation type="submission" date="2025-09" db="UniProtKB">
        <authorList>
            <consortium name="Ensembl"/>
        </authorList>
    </citation>
    <scope>IDENTIFICATION</scope>
</reference>
<comment type="subunit">
    <text evidence="4">Monomer. SLBP/pre-mRNA complex interacts with ZNF473. Interacts with the Importin alpha/Importin beta receptor, LSM1, MIF4GD, TNPO3 and UPF1. Interaction with LSM1 occurs when histone mRNA is being rapidly degraded during the S phase. Found in a ternary complex with ERI1 and the stem-loop structure of the 3' end of histone mRNA. Associates with polyribosomes. Identified in a histone pre-mRNA complex, at least composed of ERI1, LSM11, SLBP, SNRPB, SYNCRIP and YBX1. Binds in a cooperative manner with ERI1 to the mature 3'-end of histone mRNAs.</text>
</comment>
<evidence type="ECO:0000259" key="8">
    <source>
        <dbReference type="Pfam" id="PF15247"/>
    </source>
</evidence>
<evidence type="ECO:0000256" key="5">
    <source>
        <dbReference type="ARBA" id="ARBA00072422"/>
    </source>
</evidence>
<evidence type="ECO:0000313" key="9">
    <source>
        <dbReference type="Ensembl" id="ENSAMEP00000024541.1"/>
    </source>
</evidence>
<dbReference type="InterPro" id="IPR026502">
    <property type="entry name" value="SLBP1/SLBP2"/>
</dbReference>
<dbReference type="GO" id="GO:0071204">
    <property type="term" value="C:histone pre-mRNA 3'end processing complex"/>
    <property type="evidence" value="ECO:0007669"/>
    <property type="project" value="TreeGrafter"/>
</dbReference>
<dbReference type="Ensembl" id="ENSAMET00000049947.1">
    <property type="protein sequence ID" value="ENSAMEP00000024541.1"/>
    <property type="gene ID" value="ENSAMEG00000025077.1"/>
</dbReference>
<evidence type="ECO:0000256" key="6">
    <source>
        <dbReference type="ARBA" id="ARBA00082670"/>
    </source>
</evidence>
<dbReference type="GeneTree" id="ENSGT00940000164705"/>
<evidence type="ECO:0000256" key="2">
    <source>
        <dbReference type="ARBA" id="ARBA00022884"/>
    </source>
</evidence>